<dbReference type="GO" id="GO:0016301">
    <property type="term" value="F:kinase activity"/>
    <property type="evidence" value="ECO:0007669"/>
    <property type="project" value="UniProtKB-KW"/>
</dbReference>
<protein>
    <recommendedName>
        <fullName evidence="2">histidine kinase</fullName>
        <ecNumber evidence="2">2.7.13.3</ecNumber>
    </recommendedName>
</protein>
<dbReference type="Proteomes" id="UP001589693">
    <property type="component" value="Unassembled WGS sequence"/>
</dbReference>
<dbReference type="InterPro" id="IPR050482">
    <property type="entry name" value="Sensor_HK_TwoCompSys"/>
</dbReference>
<keyword evidence="5" id="KW-0547">Nucleotide-binding</keyword>
<keyword evidence="4" id="KW-0808">Transferase</keyword>
<comment type="catalytic activity">
    <reaction evidence="1">
        <text>ATP + protein L-histidine = ADP + protein N-phospho-L-histidine.</text>
        <dbReference type="EC" id="2.7.13.3"/>
    </reaction>
</comment>
<keyword evidence="8" id="KW-0902">Two-component regulatory system</keyword>
<keyword evidence="6 12" id="KW-0418">Kinase</keyword>
<evidence type="ECO:0000256" key="4">
    <source>
        <dbReference type="ARBA" id="ARBA00022679"/>
    </source>
</evidence>
<evidence type="ECO:0000256" key="3">
    <source>
        <dbReference type="ARBA" id="ARBA00022553"/>
    </source>
</evidence>
<keyword evidence="13" id="KW-1185">Reference proteome</keyword>
<gene>
    <name evidence="12" type="ORF">ACFFQA_13860</name>
</gene>
<feature type="transmembrane region" description="Helical" evidence="9">
    <location>
        <begin position="73"/>
        <end position="93"/>
    </location>
</feature>
<dbReference type="CDD" id="cd16917">
    <property type="entry name" value="HATPase_UhpB-NarQ-NarX-like"/>
    <property type="match status" value="1"/>
</dbReference>
<feature type="transmembrane region" description="Helical" evidence="9">
    <location>
        <begin position="20"/>
        <end position="40"/>
    </location>
</feature>
<evidence type="ECO:0000256" key="1">
    <source>
        <dbReference type="ARBA" id="ARBA00000085"/>
    </source>
</evidence>
<keyword evidence="3" id="KW-0597">Phosphoprotein</keyword>
<sequence length="372" mass="39832">MRISAVRHWTRLSPWARDAVLAVAVAVVVLGMPALDSAFVAFARPGEPHRDWLWVALVLATSAPLALSRRFPIASVAVVAVITLWSVVIEHNIAPWAVMAGAFAAACHCDRSRLPLLAVGSVAWMYAMAAVVGGRLLPSDMIGAAGLALMPVSLGYALRVQREHAIQLQRLHVAEQQRARAEERARVARDVHDVAGHHLSAIRLRAMGASRAKSASHDEALSTVAELSANALSEIRGLIGALREDEPRLTGLPELAQRLSSPELRITVTIDELPALPERLHGCGYRIAQEALTNVVRHSGAKAASVHVEVIEAQLIIIVEDDGAGADTVREGNGLRGMRERAEQLGGTVVAGPLRPRGWRVTATLPVKRGLG</sequence>
<dbReference type="Gene3D" id="3.30.565.10">
    <property type="entry name" value="Histidine kinase-like ATPase, C-terminal domain"/>
    <property type="match status" value="1"/>
</dbReference>
<feature type="transmembrane region" description="Helical" evidence="9">
    <location>
        <begin position="114"/>
        <end position="136"/>
    </location>
</feature>
<feature type="domain" description="Histidine kinase/HSP90-like ATPase" evidence="10">
    <location>
        <begin position="285"/>
        <end position="368"/>
    </location>
</feature>
<keyword evidence="7" id="KW-0067">ATP-binding</keyword>
<organism evidence="12 13">
    <name type="scientific">Allokutzneria oryzae</name>
    <dbReference type="NCBI Taxonomy" id="1378989"/>
    <lineage>
        <taxon>Bacteria</taxon>
        <taxon>Bacillati</taxon>
        <taxon>Actinomycetota</taxon>
        <taxon>Actinomycetes</taxon>
        <taxon>Pseudonocardiales</taxon>
        <taxon>Pseudonocardiaceae</taxon>
        <taxon>Allokutzneria</taxon>
    </lineage>
</organism>
<dbReference type="Pfam" id="PF02518">
    <property type="entry name" value="HATPase_c"/>
    <property type="match status" value="1"/>
</dbReference>
<dbReference type="InterPro" id="IPR011712">
    <property type="entry name" value="Sig_transdc_His_kin_sub3_dim/P"/>
</dbReference>
<dbReference type="SUPFAM" id="SSF55874">
    <property type="entry name" value="ATPase domain of HSP90 chaperone/DNA topoisomerase II/histidine kinase"/>
    <property type="match status" value="1"/>
</dbReference>
<evidence type="ECO:0000256" key="2">
    <source>
        <dbReference type="ARBA" id="ARBA00012438"/>
    </source>
</evidence>
<evidence type="ECO:0000256" key="6">
    <source>
        <dbReference type="ARBA" id="ARBA00022777"/>
    </source>
</evidence>
<dbReference type="PANTHER" id="PTHR24421:SF10">
    <property type="entry name" value="NITRATE_NITRITE SENSOR PROTEIN NARQ"/>
    <property type="match status" value="1"/>
</dbReference>
<dbReference type="Pfam" id="PF07730">
    <property type="entry name" value="HisKA_3"/>
    <property type="match status" value="1"/>
</dbReference>
<dbReference type="EC" id="2.7.13.3" evidence="2"/>
<evidence type="ECO:0000256" key="9">
    <source>
        <dbReference type="SAM" id="Phobius"/>
    </source>
</evidence>
<evidence type="ECO:0000313" key="13">
    <source>
        <dbReference type="Proteomes" id="UP001589693"/>
    </source>
</evidence>
<proteinExistence type="predicted"/>
<dbReference type="Gene3D" id="1.20.5.1930">
    <property type="match status" value="1"/>
</dbReference>
<name>A0ABV5ZVV2_9PSEU</name>
<reference evidence="12 13" key="1">
    <citation type="submission" date="2024-09" db="EMBL/GenBank/DDBJ databases">
        <authorList>
            <person name="Sun Q."/>
            <person name="Mori K."/>
        </authorList>
    </citation>
    <scope>NUCLEOTIDE SEQUENCE [LARGE SCALE GENOMIC DNA]</scope>
    <source>
        <strain evidence="12 13">TBRC 7907</strain>
    </source>
</reference>
<keyword evidence="9" id="KW-0812">Transmembrane</keyword>
<dbReference type="RefSeq" id="WP_377852310.1">
    <property type="nucleotide sequence ID" value="NZ_JBHLZU010000011.1"/>
</dbReference>
<evidence type="ECO:0000256" key="5">
    <source>
        <dbReference type="ARBA" id="ARBA00022741"/>
    </source>
</evidence>
<dbReference type="InterPro" id="IPR003594">
    <property type="entry name" value="HATPase_dom"/>
</dbReference>
<evidence type="ECO:0000313" key="12">
    <source>
        <dbReference type="EMBL" id="MFB9905021.1"/>
    </source>
</evidence>
<feature type="domain" description="Signal transduction histidine kinase subgroup 3 dimerisation and phosphoacceptor" evidence="11">
    <location>
        <begin position="183"/>
        <end position="245"/>
    </location>
</feature>
<evidence type="ECO:0000256" key="7">
    <source>
        <dbReference type="ARBA" id="ARBA00022840"/>
    </source>
</evidence>
<evidence type="ECO:0000259" key="11">
    <source>
        <dbReference type="Pfam" id="PF07730"/>
    </source>
</evidence>
<dbReference type="EMBL" id="JBHLZU010000011">
    <property type="protein sequence ID" value="MFB9905021.1"/>
    <property type="molecule type" value="Genomic_DNA"/>
</dbReference>
<comment type="caution">
    <text evidence="12">The sequence shown here is derived from an EMBL/GenBank/DDBJ whole genome shotgun (WGS) entry which is preliminary data.</text>
</comment>
<dbReference type="InterPro" id="IPR036890">
    <property type="entry name" value="HATPase_C_sf"/>
</dbReference>
<evidence type="ECO:0000259" key="10">
    <source>
        <dbReference type="Pfam" id="PF02518"/>
    </source>
</evidence>
<feature type="transmembrane region" description="Helical" evidence="9">
    <location>
        <begin position="142"/>
        <end position="160"/>
    </location>
</feature>
<keyword evidence="9" id="KW-1133">Transmembrane helix</keyword>
<keyword evidence="9" id="KW-0472">Membrane</keyword>
<accession>A0ABV5ZVV2</accession>
<dbReference type="PANTHER" id="PTHR24421">
    <property type="entry name" value="NITRATE/NITRITE SENSOR PROTEIN NARX-RELATED"/>
    <property type="match status" value="1"/>
</dbReference>
<evidence type="ECO:0000256" key="8">
    <source>
        <dbReference type="ARBA" id="ARBA00023012"/>
    </source>
</evidence>